<evidence type="ECO:0000313" key="2">
    <source>
        <dbReference type="EMBL" id="TMQ64912.1"/>
    </source>
</evidence>
<dbReference type="Pfam" id="PF12680">
    <property type="entry name" value="SnoaL_2"/>
    <property type="match status" value="1"/>
</dbReference>
<evidence type="ECO:0000313" key="3">
    <source>
        <dbReference type="Proteomes" id="UP000317691"/>
    </source>
</evidence>
<dbReference type="EMBL" id="VBOZ01000016">
    <property type="protein sequence ID" value="TMQ64912.1"/>
    <property type="molecule type" value="Genomic_DNA"/>
</dbReference>
<dbReference type="InterPro" id="IPR037401">
    <property type="entry name" value="SnoaL-like"/>
</dbReference>
<dbReference type="SUPFAM" id="SSF54427">
    <property type="entry name" value="NTF2-like"/>
    <property type="match status" value="1"/>
</dbReference>
<proteinExistence type="predicted"/>
<organism evidence="2 3">
    <name type="scientific">Eiseniibacteriota bacterium</name>
    <dbReference type="NCBI Taxonomy" id="2212470"/>
    <lineage>
        <taxon>Bacteria</taxon>
        <taxon>Candidatus Eiseniibacteriota</taxon>
    </lineage>
</organism>
<dbReference type="InterPro" id="IPR032710">
    <property type="entry name" value="NTF2-like_dom_sf"/>
</dbReference>
<accession>A0A538TMR4</accession>
<dbReference type="AlphaFoldDB" id="A0A538TMR4"/>
<reference evidence="2 3" key="1">
    <citation type="journal article" date="2019" name="Nat. Microbiol.">
        <title>Mediterranean grassland soil C-N compound turnover is dependent on rainfall and depth, and is mediated by genomically divergent microorganisms.</title>
        <authorList>
            <person name="Diamond S."/>
            <person name="Andeer P.F."/>
            <person name="Li Z."/>
            <person name="Crits-Christoph A."/>
            <person name="Burstein D."/>
            <person name="Anantharaman K."/>
            <person name="Lane K.R."/>
            <person name="Thomas B.C."/>
            <person name="Pan C."/>
            <person name="Northen T.R."/>
            <person name="Banfield J.F."/>
        </authorList>
    </citation>
    <scope>NUCLEOTIDE SEQUENCE [LARGE SCALE GENOMIC DNA]</scope>
    <source>
        <strain evidence="2">WS_9</strain>
    </source>
</reference>
<sequence>MGIMTLPRPVAAYFAAEKNKDADAVALCFVADGVVRDEGQTVRGLPAIKEWNAEARKKYHHTVEPLDSVLREGKIVVKARVSGNFPNSPLTLEHIFELGGDKIASLEIR</sequence>
<dbReference type="Gene3D" id="3.10.450.50">
    <property type="match status" value="1"/>
</dbReference>
<comment type="caution">
    <text evidence="2">The sequence shown here is derived from an EMBL/GenBank/DDBJ whole genome shotgun (WGS) entry which is preliminary data.</text>
</comment>
<dbReference type="Proteomes" id="UP000317691">
    <property type="component" value="Unassembled WGS sequence"/>
</dbReference>
<gene>
    <name evidence="2" type="ORF">E6K79_06085</name>
</gene>
<feature type="domain" description="SnoaL-like" evidence="1">
    <location>
        <begin position="10"/>
        <end position="103"/>
    </location>
</feature>
<evidence type="ECO:0000259" key="1">
    <source>
        <dbReference type="Pfam" id="PF12680"/>
    </source>
</evidence>
<protein>
    <submittedName>
        <fullName evidence="2">Nuclear transport factor 2 family protein</fullName>
    </submittedName>
</protein>
<name>A0A538TMR4_UNCEI</name>